<proteinExistence type="predicted"/>
<accession>A0A1U9NJG3</accession>
<gene>
    <name evidence="2" type="ORF">STSP2_00804</name>
</gene>
<evidence type="ECO:0000313" key="3">
    <source>
        <dbReference type="Proteomes" id="UP000189674"/>
    </source>
</evidence>
<organism evidence="2 3">
    <name type="scientific">Anaerohalosphaera lusitana</name>
    <dbReference type="NCBI Taxonomy" id="1936003"/>
    <lineage>
        <taxon>Bacteria</taxon>
        <taxon>Pseudomonadati</taxon>
        <taxon>Planctomycetota</taxon>
        <taxon>Phycisphaerae</taxon>
        <taxon>Sedimentisphaerales</taxon>
        <taxon>Anaerohalosphaeraceae</taxon>
        <taxon>Anaerohalosphaera</taxon>
    </lineage>
</organism>
<feature type="transmembrane region" description="Helical" evidence="1">
    <location>
        <begin position="53"/>
        <end position="74"/>
    </location>
</feature>
<dbReference type="Proteomes" id="UP000189674">
    <property type="component" value="Chromosome"/>
</dbReference>
<evidence type="ECO:0000256" key="1">
    <source>
        <dbReference type="SAM" id="Phobius"/>
    </source>
</evidence>
<name>A0A1U9NJG3_9BACT</name>
<reference evidence="3" key="1">
    <citation type="submission" date="2017-02" db="EMBL/GenBank/DDBJ databases">
        <title>Comparative genomics and description of representatives of a novel lineage of planctomycetes thriving in anoxic sediments.</title>
        <authorList>
            <person name="Spring S."/>
            <person name="Bunk B."/>
            <person name="Sproer C."/>
        </authorList>
    </citation>
    <scope>NUCLEOTIDE SEQUENCE [LARGE SCALE GENOMIC DNA]</scope>
    <source>
        <strain evidence="3">ST-NAGAB-D1</strain>
    </source>
</reference>
<dbReference type="RefSeq" id="WP_146660022.1">
    <property type="nucleotide sequence ID" value="NZ_CP019791.1"/>
</dbReference>
<feature type="transmembrane region" description="Helical" evidence="1">
    <location>
        <begin position="5"/>
        <end position="23"/>
    </location>
</feature>
<keyword evidence="3" id="KW-1185">Reference proteome</keyword>
<sequence length="96" mass="10284">MKSSIAVTLIICGTFLITVPYIHNDLVTHLVSQSATQLKKDINVRISAPMPEYADTACILGGITMILIGAAAGIKQTLQPQNLNENHPQNPESTNA</sequence>
<keyword evidence="1" id="KW-0472">Membrane</keyword>
<dbReference type="AlphaFoldDB" id="A0A1U9NJG3"/>
<keyword evidence="1" id="KW-1133">Transmembrane helix</keyword>
<protein>
    <submittedName>
        <fullName evidence="2">Uncharacterized protein</fullName>
    </submittedName>
</protein>
<dbReference type="KEGG" id="alus:STSP2_00804"/>
<evidence type="ECO:0000313" key="2">
    <source>
        <dbReference type="EMBL" id="AQT67656.1"/>
    </source>
</evidence>
<keyword evidence="1" id="KW-0812">Transmembrane</keyword>
<dbReference type="EMBL" id="CP019791">
    <property type="protein sequence ID" value="AQT67656.1"/>
    <property type="molecule type" value="Genomic_DNA"/>
</dbReference>